<keyword evidence="2 4" id="KW-0238">DNA-binding</keyword>
<dbReference type="InterPro" id="IPR009057">
    <property type="entry name" value="Homeodomain-like_sf"/>
</dbReference>
<evidence type="ECO:0000256" key="2">
    <source>
        <dbReference type="ARBA" id="ARBA00023125"/>
    </source>
</evidence>
<feature type="domain" description="HTH tetR-type" evidence="5">
    <location>
        <begin position="5"/>
        <end position="65"/>
    </location>
</feature>
<evidence type="ECO:0000256" key="1">
    <source>
        <dbReference type="ARBA" id="ARBA00023015"/>
    </source>
</evidence>
<comment type="caution">
    <text evidence="6">The sequence shown here is derived from an EMBL/GenBank/DDBJ whole genome shotgun (WGS) entry which is preliminary data.</text>
</comment>
<evidence type="ECO:0000313" key="6">
    <source>
        <dbReference type="EMBL" id="TPN86764.1"/>
    </source>
</evidence>
<organism evidence="6 7">
    <name type="scientific">Aquimarina algicola</name>
    <dbReference type="NCBI Taxonomy" id="2589995"/>
    <lineage>
        <taxon>Bacteria</taxon>
        <taxon>Pseudomonadati</taxon>
        <taxon>Bacteroidota</taxon>
        <taxon>Flavobacteriia</taxon>
        <taxon>Flavobacteriales</taxon>
        <taxon>Flavobacteriaceae</taxon>
        <taxon>Aquimarina</taxon>
    </lineage>
</organism>
<accession>A0A504J860</accession>
<evidence type="ECO:0000313" key="7">
    <source>
        <dbReference type="Proteomes" id="UP000315540"/>
    </source>
</evidence>
<dbReference type="PANTHER" id="PTHR47506">
    <property type="entry name" value="TRANSCRIPTIONAL REGULATORY PROTEIN"/>
    <property type="match status" value="1"/>
</dbReference>
<gene>
    <name evidence="6" type="ORF">FHK87_03955</name>
</gene>
<evidence type="ECO:0000256" key="3">
    <source>
        <dbReference type="ARBA" id="ARBA00023163"/>
    </source>
</evidence>
<dbReference type="RefSeq" id="WP_140590056.1">
    <property type="nucleotide sequence ID" value="NZ_VFWZ01000002.1"/>
</dbReference>
<dbReference type="OrthoDB" id="9798857at2"/>
<dbReference type="InterPro" id="IPR001647">
    <property type="entry name" value="HTH_TetR"/>
</dbReference>
<dbReference type="Pfam" id="PF00440">
    <property type="entry name" value="TetR_N"/>
    <property type="match status" value="1"/>
</dbReference>
<dbReference type="GO" id="GO:0003677">
    <property type="term" value="F:DNA binding"/>
    <property type="evidence" value="ECO:0007669"/>
    <property type="project" value="UniProtKB-UniRule"/>
</dbReference>
<protein>
    <submittedName>
        <fullName evidence="6">TetR/AcrR family transcriptional regulator</fullName>
    </submittedName>
</protein>
<dbReference type="PANTHER" id="PTHR47506:SF3">
    <property type="entry name" value="HTH-TYPE TRANSCRIPTIONAL REGULATOR LMRA"/>
    <property type="match status" value="1"/>
</dbReference>
<dbReference type="PROSITE" id="PS50977">
    <property type="entry name" value="HTH_TETR_2"/>
    <property type="match status" value="1"/>
</dbReference>
<name>A0A504J860_9FLAO</name>
<dbReference type="PRINTS" id="PR00455">
    <property type="entry name" value="HTHTETR"/>
</dbReference>
<evidence type="ECO:0000256" key="4">
    <source>
        <dbReference type="PROSITE-ProRule" id="PRU00335"/>
    </source>
</evidence>
<dbReference type="InterPro" id="IPR011075">
    <property type="entry name" value="TetR_C"/>
</dbReference>
<dbReference type="Proteomes" id="UP000315540">
    <property type="component" value="Unassembled WGS sequence"/>
</dbReference>
<dbReference type="Pfam" id="PF16925">
    <property type="entry name" value="TetR_C_13"/>
    <property type="match status" value="1"/>
</dbReference>
<keyword evidence="7" id="KW-1185">Reference proteome</keyword>
<keyword evidence="1" id="KW-0805">Transcription regulation</keyword>
<proteinExistence type="predicted"/>
<reference evidence="6 7" key="1">
    <citation type="submission" date="2019-06" db="EMBL/GenBank/DDBJ databases">
        <authorList>
            <person name="Meng X."/>
        </authorList>
    </citation>
    <scope>NUCLEOTIDE SEQUENCE [LARGE SCALE GENOMIC DNA]</scope>
    <source>
        <strain evidence="6 7">M625</strain>
    </source>
</reference>
<sequence length="197" mass="22671">MIRSEKTRQFIIEKTAPIFNKKGYVGTYLSDLTIATGLTKGSIYGNFKDKNEVALEAFRYNYKFQTENIISKIEEENKAVDKLLAFLNHYKTTFKAIFKNGGCAILNTATDVDDGNDLLKKEVVKTIYNWHHRIVSILLQGIQNDEFDEYLDTNEYAYRMIALIEGSILLAKTLNKPDILLNNIIFLEKEIKQISLE</sequence>
<dbReference type="EMBL" id="VFWZ01000002">
    <property type="protein sequence ID" value="TPN86764.1"/>
    <property type="molecule type" value="Genomic_DNA"/>
</dbReference>
<dbReference type="SUPFAM" id="SSF48498">
    <property type="entry name" value="Tetracyclin repressor-like, C-terminal domain"/>
    <property type="match status" value="1"/>
</dbReference>
<dbReference type="InterPro" id="IPR036271">
    <property type="entry name" value="Tet_transcr_reg_TetR-rel_C_sf"/>
</dbReference>
<keyword evidence="3" id="KW-0804">Transcription</keyword>
<evidence type="ECO:0000259" key="5">
    <source>
        <dbReference type="PROSITE" id="PS50977"/>
    </source>
</evidence>
<dbReference type="SUPFAM" id="SSF46689">
    <property type="entry name" value="Homeodomain-like"/>
    <property type="match status" value="1"/>
</dbReference>
<feature type="DNA-binding region" description="H-T-H motif" evidence="4">
    <location>
        <begin position="28"/>
        <end position="47"/>
    </location>
</feature>
<dbReference type="Gene3D" id="1.10.357.10">
    <property type="entry name" value="Tetracycline Repressor, domain 2"/>
    <property type="match status" value="1"/>
</dbReference>
<dbReference type="AlphaFoldDB" id="A0A504J860"/>